<dbReference type="PANTHER" id="PTHR11358:SF35">
    <property type="entry name" value="FORMIMIDOYLGLUTAMASE"/>
    <property type="match status" value="1"/>
</dbReference>
<name>A0A5C7FW06_9BACT</name>
<dbReference type="GO" id="GO:0050415">
    <property type="term" value="F:formimidoylglutamase activity"/>
    <property type="evidence" value="ECO:0007669"/>
    <property type="project" value="UniProtKB-UniRule"/>
</dbReference>
<comment type="similarity">
    <text evidence="5 7">Belongs to the arginase family.</text>
</comment>
<dbReference type="Proteomes" id="UP000321907">
    <property type="component" value="Unassembled WGS sequence"/>
</dbReference>
<dbReference type="GO" id="GO:0033389">
    <property type="term" value="P:putrescine biosynthetic process from arginine, via agmatine"/>
    <property type="evidence" value="ECO:0007669"/>
    <property type="project" value="TreeGrafter"/>
</dbReference>
<feature type="binding site" evidence="5">
    <location>
        <position position="250"/>
    </location>
    <ligand>
        <name>Mn(2+)</name>
        <dbReference type="ChEBI" id="CHEBI:29035"/>
        <label>2</label>
    </ligand>
</feature>
<dbReference type="Pfam" id="PF00491">
    <property type="entry name" value="Arginase"/>
    <property type="match status" value="1"/>
</dbReference>
<dbReference type="InterPro" id="IPR005923">
    <property type="entry name" value="HutG"/>
</dbReference>
<comment type="pathway">
    <text evidence="5">Amino-acid degradation; L-histidine degradation into L-glutamate; L-glutamate from N-formimidoyl-L-glutamate (hydrolase route): step 1/1.</text>
</comment>
<dbReference type="GO" id="GO:0019557">
    <property type="term" value="P:L-histidine catabolic process to glutamate and formate"/>
    <property type="evidence" value="ECO:0007669"/>
    <property type="project" value="UniProtKB-UniPathway"/>
</dbReference>
<evidence type="ECO:0000256" key="1">
    <source>
        <dbReference type="ARBA" id="ARBA00022723"/>
    </source>
</evidence>
<keyword evidence="9" id="KW-1185">Reference proteome</keyword>
<dbReference type="EC" id="3.5.3.8" evidence="5 6"/>
<evidence type="ECO:0000256" key="5">
    <source>
        <dbReference type="HAMAP-Rule" id="MF_00737"/>
    </source>
</evidence>
<feature type="binding site" evidence="5">
    <location>
        <position position="167"/>
    </location>
    <ligand>
        <name>Mn(2+)</name>
        <dbReference type="ChEBI" id="CHEBI:29035"/>
        <label>1</label>
    </ligand>
</feature>
<dbReference type="GO" id="GO:0019556">
    <property type="term" value="P:L-histidine catabolic process to glutamate and formamide"/>
    <property type="evidence" value="ECO:0007669"/>
    <property type="project" value="UniProtKB-UniRule"/>
</dbReference>
<accession>A0A5C7FW06</accession>
<evidence type="ECO:0000256" key="2">
    <source>
        <dbReference type="ARBA" id="ARBA00022801"/>
    </source>
</evidence>
<feature type="binding site" evidence="5">
    <location>
        <position position="252"/>
    </location>
    <ligand>
        <name>Mn(2+)</name>
        <dbReference type="ChEBI" id="CHEBI:29035"/>
        <label>2</label>
    </ligand>
</feature>
<dbReference type="OrthoDB" id="9788689at2"/>
<evidence type="ECO:0000256" key="3">
    <source>
        <dbReference type="ARBA" id="ARBA00022808"/>
    </source>
</evidence>
<organism evidence="8 9">
    <name type="scientific">Neolewinella aurantiaca</name>
    <dbReference type="NCBI Taxonomy" id="2602767"/>
    <lineage>
        <taxon>Bacteria</taxon>
        <taxon>Pseudomonadati</taxon>
        <taxon>Bacteroidota</taxon>
        <taxon>Saprospiria</taxon>
        <taxon>Saprospirales</taxon>
        <taxon>Lewinellaceae</taxon>
        <taxon>Neolewinella</taxon>
    </lineage>
</organism>
<dbReference type="HAMAP" id="MF_00737">
    <property type="entry name" value="Formimidoylglutam"/>
    <property type="match status" value="1"/>
</dbReference>
<keyword evidence="3 5" id="KW-0369">Histidine metabolism</keyword>
<dbReference type="PROSITE" id="PS51409">
    <property type="entry name" value="ARGINASE_2"/>
    <property type="match status" value="1"/>
</dbReference>
<evidence type="ECO:0000313" key="8">
    <source>
        <dbReference type="EMBL" id="TXF90564.1"/>
    </source>
</evidence>
<dbReference type="InterPro" id="IPR006035">
    <property type="entry name" value="Ureohydrolase"/>
</dbReference>
<dbReference type="PANTHER" id="PTHR11358">
    <property type="entry name" value="ARGINASE/AGMATINASE"/>
    <property type="match status" value="1"/>
</dbReference>
<comment type="caution">
    <text evidence="8">The sequence shown here is derived from an EMBL/GenBank/DDBJ whole genome shotgun (WGS) entry which is preliminary data.</text>
</comment>
<feature type="binding site" evidence="5">
    <location>
        <position position="165"/>
    </location>
    <ligand>
        <name>Mn(2+)</name>
        <dbReference type="ChEBI" id="CHEBI:29035"/>
        <label>2</label>
    </ligand>
</feature>
<dbReference type="Gene3D" id="3.40.800.10">
    <property type="entry name" value="Ureohydrolase domain"/>
    <property type="match status" value="1"/>
</dbReference>
<feature type="binding site" evidence="5">
    <location>
        <position position="163"/>
    </location>
    <ligand>
        <name>Mn(2+)</name>
        <dbReference type="ChEBI" id="CHEBI:29035"/>
        <label>2</label>
    </ligand>
</feature>
<comment type="function">
    <text evidence="5">Catalyzes the conversion of N-formimidoyl-L-glutamate to L-glutamate and formamide.</text>
</comment>
<dbReference type="SUPFAM" id="SSF52768">
    <property type="entry name" value="Arginase/deacetylase"/>
    <property type="match status" value="1"/>
</dbReference>
<dbReference type="NCBIfam" id="TIGR01227">
    <property type="entry name" value="hutG"/>
    <property type="match status" value="1"/>
</dbReference>
<dbReference type="RefSeq" id="WP_147929736.1">
    <property type="nucleotide sequence ID" value="NZ_VOXD01000006.1"/>
</dbReference>
<comment type="cofactor">
    <cofactor evidence="5">
        <name>Mn(2+)</name>
        <dbReference type="ChEBI" id="CHEBI:29035"/>
    </cofactor>
    <text evidence="5">Binds 2 manganese ions per subunit.</text>
</comment>
<keyword evidence="4 5" id="KW-0464">Manganese</keyword>
<proteinExistence type="inferred from homology"/>
<evidence type="ECO:0000313" key="9">
    <source>
        <dbReference type="Proteomes" id="UP000321907"/>
    </source>
</evidence>
<keyword evidence="1 5" id="KW-0479">Metal-binding</keyword>
<protein>
    <recommendedName>
        <fullName evidence="5 6">Formimidoylglutamase</fullName>
        <ecNumber evidence="5 6">3.5.3.8</ecNumber>
    </recommendedName>
    <alternativeName>
        <fullName evidence="5">Formiminoglutamase</fullName>
    </alternativeName>
    <alternativeName>
        <fullName evidence="5">Formiminoglutamate hydrolase</fullName>
    </alternativeName>
</protein>
<dbReference type="GO" id="GO:0030145">
    <property type="term" value="F:manganese ion binding"/>
    <property type="evidence" value="ECO:0007669"/>
    <property type="project" value="UniProtKB-UniRule"/>
</dbReference>
<dbReference type="EMBL" id="VOXD01000006">
    <property type="protein sequence ID" value="TXF90564.1"/>
    <property type="molecule type" value="Genomic_DNA"/>
</dbReference>
<feature type="binding site" evidence="5">
    <location>
        <position position="250"/>
    </location>
    <ligand>
        <name>Mn(2+)</name>
        <dbReference type="ChEBI" id="CHEBI:29035"/>
        <label>1</label>
    </ligand>
</feature>
<dbReference type="GO" id="GO:0008783">
    <property type="term" value="F:agmatinase activity"/>
    <property type="evidence" value="ECO:0007669"/>
    <property type="project" value="TreeGrafter"/>
</dbReference>
<gene>
    <name evidence="5 8" type="primary">hutG</name>
    <name evidence="8" type="ORF">FUA23_05555</name>
</gene>
<feature type="binding site" evidence="5">
    <location>
        <position position="163"/>
    </location>
    <ligand>
        <name>Mn(2+)</name>
        <dbReference type="ChEBI" id="CHEBI:29035"/>
        <label>1</label>
    </ligand>
</feature>
<evidence type="ECO:0000256" key="4">
    <source>
        <dbReference type="ARBA" id="ARBA00023211"/>
    </source>
</evidence>
<reference evidence="8 9" key="1">
    <citation type="submission" date="2019-08" db="EMBL/GenBank/DDBJ databases">
        <title>Lewinella sp. strain SSH13 Genome sequencing and assembly.</title>
        <authorList>
            <person name="Kim I."/>
        </authorList>
    </citation>
    <scope>NUCLEOTIDE SEQUENCE [LARGE SCALE GENOMIC DNA]</scope>
    <source>
        <strain evidence="8 9">SSH13</strain>
    </source>
</reference>
<comment type="catalytic activity">
    <reaction evidence="5">
        <text>N-formimidoyl-L-glutamate + H2O = formamide + L-glutamate</text>
        <dbReference type="Rhea" id="RHEA:22492"/>
        <dbReference type="ChEBI" id="CHEBI:15377"/>
        <dbReference type="ChEBI" id="CHEBI:16397"/>
        <dbReference type="ChEBI" id="CHEBI:29985"/>
        <dbReference type="ChEBI" id="CHEBI:58928"/>
        <dbReference type="EC" id="3.5.3.8"/>
    </reaction>
</comment>
<dbReference type="InterPro" id="IPR023696">
    <property type="entry name" value="Ureohydrolase_dom_sf"/>
</dbReference>
<dbReference type="CDD" id="cd09988">
    <property type="entry name" value="Formimidoylglutamase"/>
    <property type="match status" value="1"/>
</dbReference>
<sequence>MEKWIVDHVADAYRAPDPEVWTGRTTTPEQGAQYWYQNVQLRNWSEGLLPGAGFGIIGYVCEEGVRRNQGRLGAAAGAKSVRERIARMAWHHAEKTVVDYGDVVCVGEELENAQMQLALMVLHQIEAGQVPIVLGGGHDVAYGHFCGIRAATEGKNVGIINFDAHFDLRPVTGEPNSGTPFNQILDEGLVDYLVLGIQQQANTAELFTIAEDYGVEYVLAQHCRTYQLPTIIHTLERFLDRNDHVYLSIDLDGFSSAYAPGVSAPSPYGFSPAFVMAVLEYLLASGKVISVDLAEMNPVFDVDGSTARLAAGLVDVILRG</sequence>
<dbReference type="UniPathway" id="UPA00379">
    <property type="reaction ID" value="UER00552"/>
</dbReference>
<evidence type="ECO:0000256" key="6">
    <source>
        <dbReference type="NCBIfam" id="TIGR01227"/>
    </source>
</evidence>
<evidence type="ECO:0000256" key="7">
    <source>
        <dbReference type="PROSITE-ProRule" id="PRU00742"/>
    </source>
</evidence>
<feature type="binding site" evidence="5">
    <location>
        <position position="138"/>
    </location>
    <ligand>
        <name>Mn(2+)</name>
        <dbReference type="ChEBI" id="CHEBI:29035"/>
        <label>1</label>
    </ligand>
</feature>
<dbReference type="AlphaFoldDB" id="A0A5C7FW06"/>
<keyword evidence="2 5" id="KW-0378">Hydrolase</keyword>